<feature type="compositionally biased region" description="Acidic residues" evidence="9">
    <location>
        <begin position="229"/>
        <end position="239"/>
    </location>
</feature>
<dbReference type="EMBL" id="JQDR03006160">
    <property type="protein sequence ID" value="KAA0200617.1"/>
    <property type="molecule type" value="Genomic_DNA"/>
</dbReference>
<dbReference type="Gene3D" id="1.20.1560.10">
    <property type="entry name" value="ABC transporter type 1, transmembrane domain"/>
    <property type="match status" value="2"/>
</dbReference>
<keyword evidence="5" id="KW-0547">Nucleotide-binding</keyword>
<accession>A0A6A0H5P3</accession>
<evidence type="ECO:0000256" key="4">
    <source>
        <dbReference type="ARBA" id="ARBA00022737"/>
    </source>
</evidence>
<feature type="region of interest" description="Disordered" evidence="9">
    <location>
        <begin position="203"/>
        <end position="241"/>
    </location>
</feature>
<dbReference type="CDD" id="cd18605">
    <property type="entry name" value="ABC_6TM_MRP7_D2_like"/>
    <property type="match status" value="1"/>
</dbReference>
<dbReference type="InterPro" id="IPR003593">
    <property type="entry name" value="AAA+_ATPase"/>
</dbReference>
<dbReference type="GO" id="GO:0016020">
    <property type="term" value="C:membrane"/>
    <property type="evidence" value="ECO:0007669"/>
    <property type="project" value="UniProtKB-SubCell"/>
</dbReference>
<keyword evidence="3 10" id="KW-0812">Transmembrane</keyword>
<sequence length="876" mass="96531">MSYKDRRVTVVAEALTMIRAIHMNCWQRLFADTIDREREGELKALAGRKYLDAACVYFWAATPVLIPIATFCTYISLGNEMDAARVFTAVALFNMLIMPLNAFPWAINGLVEGFVSNKRIANLLEEVEQDLSQYYTIVADMSTASSHLQILLRNASFSWKSGPTASTSAAQTPDDDDDVGDGYNIASRSHDFKKQIARKKHGSSTRKFFGKASQGSDEEELVDGRDDESLADEQDDDDGLNIVPRIGYAASDARPVKSTSSRNAAAILSIKPTLKDVNLEIAKGEVVAIIGKTGSGKTTLINAILAELNKTQGVVAVASLHHGFGYASQDPWIQDQSIRDNILFGSAYNKVRYDAVVQACALHEDITQLTRGDATKCGENGQCLSGGQRTRVALARALYQQKSVYLLDGVLSSVDGPVARHIMREAIMGFLKGKTVLLTTHHVHLTTRCSTIIRLDRGRITHVDEGSATDGAAGAARRAAGLRVATNDGSQPLVLLEKHEKYALISQSTEEDLDPNPSFTHTVVPSSDREHRETGSLAWSVYAAYFSSMGYWLAFLTFLALLGMQFSRNITDLWLAYWVTNAPGGTNLTVVRMASYPNSGDNSGTASLGLLDLHISPTNQYFLTVYCCIAAGHSIFTIIRAFGFAYCGLKAARNLHRKLLTSVLQNPMAFFESNPLGRIINRFSSDLYTVDDALPFQLNILCAQLAGLAGSIILTVYGLPWMILVYIPVALWYYNIQHYYRFSSRDLRRLQALSLSPVYAHFTQTLAGLPTIRAMRARWQRVRAAAGVQSALSAERAGCQSMAESAVAAACRCGTGRSYWPCFAATPHRRSQSWYRWFGGILRSDHQRVPQFRGFFIHRHREGAGRRGAHGGVYSR</sequence>
<feature type="region of interest" description="Disordered" evidence="9">
    <location>
        <begin position="160"/>
        <end position="184"/>
    </location>
</feature>
<dbReference type="SUPFAM" id="SSF90123">
    <property type="entry name" value="ABC transporter transmembrane region"/>
    <property type="match status" value="2"/>
</dbReference>
<comment type="caution">
    <text evidence="13">The sequence shown here is derived from an EMBL/GenBank/DDBJ whole genome shotgun (WGS) entry which is preliminary data.</text>
</comment>
<dbReference type="InterPro" id="IPR017871">
    <property type="entry name" value="ABC_transporter-like_CS"/>
</dbReference>
<dbReference type="PANTHER" id="PTHR24223">
    <property type="entry name" value="ATP-BINDING CASSETTE SUB-FAMILY C"/>
    <property type="match status" value="1"/>
</dbReference>
<feature type="domain" description="ABC transporter" evidence="11">
    <location>
        <begin position="256"/>
        <end position="482"/>
    </location>
</feature>
<evidence type="ECO:0000256" key="3">
    <source>
        <dbReference type="ARBA" id="ARBA00022692"/>
    </source>
</evidence>
<keyword evidence="6" id="KW-0067">ATP-binding</keyword>
<dbReference type="Pfam" id="PF00664">
    <property type="entry name" value="ABC_membrane"/>
    <property type="match status" value="1"/>
</dbReference>
<dbReference type="PANTHER" id="PTHR24223:SF330">
    <property type="entry name" value="ATP-BINDING CASSETTE SUB-FAMILY C MEMBER 10"/>
    <property type="match status" value="1"/>
</dbReference>
<evidence type="ECO:0000256" key="8">
    <source>
        <dbReference type="ARBA" id="ARBA00023136"/>
    </source>
</evidence>
<keyword evidence="2" id="KW-0813">Transport</keyword>
<dbReference type="PROSITE" id="PS50929">
    <property type="entry name" value="ABC_TM1F"/>
    <property type="match status" value="2"/>
</dbReference>
<dbReference type="AlphaFoldDB" id="A0A6A0H5P3"/>
<feature type="domain" description="ABC transmembrane type-1" evidence="12">
    <location>
        <begin position="555"/>
        <end position="777"/>
    </location>
</feature>
<dbReference type="GO" id="GO:0005524">
    <property type="term" value="F:ATP binding"/>
    <property type="evidence" value="ECO:0007669"/>
    <property type="project" value="UniProtKB-KW"/>
</dbReference>
<dbReference type="SMART" id="SM00382">
    <property type="entry name" value="AAA"/>
    <property type="match status" value="1"/>
</dbReference>
<dbReference type="GO" id="GO:0016887">
    <property type="term" value="F:ATP hydrolysis activity"/>
    <property type="evidence" value="ECO:0007669"/>
    <property type="project" value="InterPro"/>
</dbReference>
<dbReference type="InterPro" id="IPR036640">
    <property type="entry name" value="ABC1_TM_sf"/>
</dbReference>
<evidence type="ECO:0000256" key="5">
    <source>
        <dbReference type="ARBA" id="ARBA00022741"/>
    </source>
</evidence>
<proteinExistence type="predicted"/>
<dbReference type="Pfam" id="PF00005">
    <property type="entry name" value="ABC_tran"/>
    <property type="match status" value="1"/>
</dbReference>
<name>A0A6A0H5P3_HYAAZ</name>
<dbReference type="InterPro" id="IPR003439">
    <property type="entry name" value="ABC_transporter-like_ATP-bd"/>
</dbReference>
<evidence type="ECO:0000256" key="1">
    <source>
        <dbReference type="ARBA" id="ARBA00004141"/>
    </source>
</evidence>
<dbReference type="FunFam" id="1.20.1560.10:FF:000013">
    <property type="entry name" value="ABC transporter C family member 2"/>
    <property type="match status" value="1"/>
</dbReference>
<feature type="domain" description="ABC transmembrane type-1" evidence="12">
    <location>
        <begin position="1"/>
        <end position="112"/>
    </location>
</feature>
<dbReference type="Gene3D" id="3.40.50.300">
    <property type="entry name" value="P-loop containing nucleotide triphosphate hydrolases"/>
    <property type="match status" value="1"/>
</dbReference>
<reference evidence="13" key="1">
    <citation type="submission" date="2014-08" db="EMBL/GenBank/DDBJ databases">
        <authorList>
            <person name="Murali S."/>
            <person name="Richards S."/>
            <person name="Bandaranaike D."/>
            <person name="Bellair M."/>
            <person name="Blankenburg K."/>
            <person name="Chao H."/>
            <person name="Dinh H."/>
            <person name="Doddapaneni H."/>
            <person name="Dugan-Rocha S."/>
            <person name="Elkadiri S."/>
            <person name="Gnanaolivu R."/>
            <person name="Hughes D."/>
            <person name="Lee S."/>
            <person name="Li M."/>
            <person name="Ming W."/>
            <person name="Munidasa M."/>
            <person name="Muniz J."/>
            <person name="Nguyen L."/>
            <person name="Osuji N."/>
            <person name="Pu L.-L."/>
            <person name="Puazo M."/>
            <person name="Skinner E."/>
            <person name="Qu C."/>
            <person name="Quiroz J."/>
            <person name="Raj R."/>
            <person name="Weissenberger G."/>
            <person name="Xin Y."/>
            <person name="Zou X."/>
            <person name="Han Y."/>
            <person name="Worley K."/>
            <person name="Muzny D."/>
            <person name="Gibbs R."/>
        </authorList>
    </citation>
    <scope>NUCLEOTIDE SEQUENCE</scope>
    <source>
        <strain evidence="13">HAZT.00-mixed</strain>
        <tissue evidence="13">Whole organism</tissue>
    </source>
</reference>
<dbReference type="InterPro" id="IPR027417">
    <property type="entry name" value="P-loop_NTPase"/>
</dbReference>
<evidence type="ECO:0000256" key="2">
    <source>
        <dbReference type="ARBA" id="ARBA00022448"/>
    </source>
</evidence>
<feature type="compositionally biased region" description="Low complexity" evidence="9">
    <location>
        <begin position="161"/>
        <end position="172"/>
    </location>
</feature>
<dbReference type="InterPro" id="IPR011527">
    <property type="entry name" value="ABC1_TM_dom"/>
</dbReference>
<evidence type="ECO:0000259" key="12">
    <source>
        <dbReference type="PROSITE" id="PS50929"/>
    </source>
</evidence>
<dbReference type="PROSITE" id="PS00211">
    <property type="entry name" value="ABC_TRANSPORTER_1"/>
    <property type="match status" value="1"/>
</dbReference>
<evidence type="ECO:0000256" key="7">
    <source>
        <dbReference type="ARBA" id="ARBA00022989"/>
    </source>
</evidence>
<keyword evidence="7 10" id="KW-1133">Transmembrane helix</keyword>
<dbReference type="GO" id="GO:0140359">
    <property type="term" value="F:ABC-type transporter activity"/>
    <property type="evidence" value="ECO:0007669"/>
    <property type="project" value="InterPro"/>
</dbReference>
<feature type="transmembrane region" description="Helical" evidence="10">
    <location>
        <begin position="723"/>
        <end position="740"/>
    </location>
</feature>
<evidence type="ECO:0000256" key="9">
    <source>
        <dbReference type="SAM" id="MobiDB-lite"/>
    </source>
</evidence>
<feature type="transmembrane region" description="Helical" evidence="10">
    <location>
        <begin position="89"/>
        <end position="111"/>
    </location>
</feature>
<evidence type="ECO:0000256" key="6">
    <source>
        <dbReference type="ARBA" id="ARBA00022840"/>
    </source>
</evidence>
<keyword evidence="8 10" id="KW-0472">Membrane</keyword>
<dbReference type="SUPFAM" id="SSF52540">
    <property type="entry name" value="P-loop containing nucleoside triphosphate hydrolases"/>
    <property type="match status" value="1"/>
</dbReference>
<feature type="transmembrane region" description="Helical" evidence="10">
    <location>
        <begin position="621"/>
        <end position="649"/>
    </location>
</feature>
<feature type="transmembrane region" description="Helical" evidence="10">
    <location>
        <begin position="539"/>
        <end position="564"/>
    </location>
</feature>
<feature type="transmembrane region" description="Helical" evidence="10">
    <location>
        <begin position="56"/>
        <end position="77"/>
    </location>
</feature>
<comment type="subcellular location">
    <subcellularLocation>
        <location evidence="1">Membrane</location>
        <topology evidence="1">Multi-pass membrane protein</topology>
    </subcellularLocation>
</comment>
<keyword evidence="4" id="KW-0677">Repeat</keyword>
<protein>
    <recommendedName>
        <fullName evidence="14">ABC transporter domain-containing protein</fullName>
    </recommendedName>
</protein>
<evidence type="ECO:0008006" key="14">
    <source>
        <dbReference type="Google" id="ProtNLM"/>
    </source>
</evidence>
<evidence type="ECO:0000259" key="11">
    <source>
        <dbReference type="PROSITE" id="PS50893"/>
    </source>
</evidence>
<dbReference type="PROSITE" id="PS50893">
    <property type="entry name" value="ABC_TRANSPORTER_2"/>
    <property type="match status" value="1"/>
</dbReference>
<gene>
    <name evidence="13" type="ORF">HAZT_HAZT003296</name>
</gene>
<organism evidence="13">
    <name type="scientific">Hyalella azteca</name>
    <name type="common">Amphipod</name>
    <dbReference type="NCBI Taxonomy" id="294128"/>
    <lineage>
        <taxon>Eukaryota</taxon>
        <taxon>Metazoa</taxon>
        <taxon>Ecdysozoa</taxon>
        <taxon>Arthropoda</taxon>
        <taxon>Crustacea</taxon>
        <taxon>Multicrustacea</taxon>
        <taxon>Malacostraca</taxon>
        <taxon>Eumalacostraca</taxon>
        <taxon>Peracarida</taxon>
        <taxon>Amphipoda</taxon>
        <taxon>Senticaudata</taxon>
        <taxon>Talitrida</taxon>
        <taxon>Talitroidea</taxon>
        <taxon>Hyalellidae</taxon>
        <taxon>Hyalella</taxon>
    </lineage>
</organism>
<dbReference type="CDD" id="cd03250">
    <property type="entry name" value="ABCC_MRP_domain1"/>
    <property type="match status" value="1"/>
</dbReference>
<dbReference type="OrthoDB" id="6500128at2759"/>
<evidence type="ECO:0000313" key="13">
    <source>
        <dbReference type="EMBL" id="KAA0200617.1"/>
    </source>
</evidence>
<dbReference type="InterPro" id="IPR050173">
    <property type="entry name" value="ABC_transporter_C-like"/>
</dbReference>
<reference evidence="13" key="2">
    <citation type="journal article" date="2018" name="Environ. Sci. Technol.">
        <title>The Toxicogenome of Hyalella azteca: A Model for Sediment Ecotoxicology and Evolutionary Toxicology.</title>
        <authorList>
            <person name="Poynton H.C."/>
            <person name="Hasenbein S."/>
            <person name="Benoit J.B."/>
            <person name="Sepulveda M.S."/>
            <person name="Poelchau M.F."/>
            <person name="Hughes D.S.T."/>
            <person name="Murali S.C."/>
            <person name="Chen S."/>
            <person name="Glastad K.M."/>
            <person name="Goodisman M.A.D."/>
            <person name="Werren J.H."/>
            <person name="Vineis J.H."/>
            <person name="Bowen J.L."/>
            <person name="Friedrich M."/>
            <person name="Jones J."/>
            <person name="Robertson H.M."/>
            <person name="Feyereisen R."/>
            <person name="Mechler-Hickson A."/>
            <person name="Mathers N."/>
            <person name="Lee C.E."/>
            <person name="Colbourne J.K."/>
            <person name="Biales A."/>
            <person name="Johnston J.S."/>
            <person name="Wellborn G.A."/>
            <person name="Rosendale A.J."/>
            <person name="Cridge A.G."/>
            <person name="Munoz-Torres M.C."/>
            <person name="Bain P.A."/>
            <person name="Manny A.R."/>
            <person name="Major K.M."/>
            <person name="Lambert F.N."/>
            <person name="Vulpe C.D."/>
            <person name="Tuck P."/>
            <person name="Blalock B.J."/>
            <person name="Lin Y.Y."/>
            <person name="Smith M.E."/>
            <person name="Ochoa-Acuna H."/>
            <person name="Chen M.M."/>
            <person name="Childers C.P."/>
            <person name="Qu J."/>
            <person name="Dugan S."/>
            <person name="Lee S.L."/>
            <person name="Chao H."/>
            <person name="Dinh H."/>
            <person name="Han Y."/>
            <person name="Doddapaneni H."/>
            <person name="Worley K.C."/>
            <person name="Muzny D.M."/>
            <person name="Gibbs R.A."/>
            <person name="Richards S."/>
        </authorList>
    </citation>
    <scope>NUCLEOTIDE SEQUENCE</scope>
    <source>
        <strain evidence="13">HAZT.00-mixed</strain>
        <tissue evidence="13">Whole organism</tissue>
    </source>
</reference>
<reference evidence="13" key="3">
    <citation type="submission" date="2019-06" db="EMBL/GenBank/DDBJ databases">
        <authorList>
            <person name="Poynton C."/>
            <person name="Hasenbein S."/>
            <person name="Benoit J.B."/>
            <person name="Sepulveda M.S."/>
            <person name="Poelchau M.F."/>
            <person name="Murali S.C."/>
            <person name="Chen S."/>
            <person name="Glastad K.M."/>
            <person name="Werren J.H."/>
            <person name="Vineis J.H."/>
            <person name="Bowen J.L."/>
            <person name="Friedrich M."/>
            <person name="Jones J."/>
            <person name="Robertson H.M."/>
            <person name="Feyereisen R."/>
            <person name="Mechler-Hickson A."/>
            <person name="Mathers N."/>
            <person name="Lee C.E."/>
            <person name="Colbourne J.K."/>
            <person name="Biales A."/>
            <person name="Johnston J.S."/>
            <person name="Wellborn G.A."/>
            <person name="Rosendale A.J."/>
            <person name="Cridge A.G."/>
            <person name="Munoz-Torres M.C."/>
            <person name="Bain P.A."/>
            <person name="Manny A.R."/>
            <person name="Major K.M."/>
            <person name="Lambert F.N."/>
            <person name="Vulpe C.D."/>
            <person name="Tuck P."/>
            <person name="Blalock B.J."/>
            <person name="Lin Y.-Y."/>
            <person name="Smith M.E."/>
            <person name="Ochoa-Acuna H."/>
            <person name="Chen M.-J.M."/>
            <person name="Childers C.P."/>
            <person name="Qu J."/>
            <person name="Dugan S."/>
            <person name="Lee S.L."/>
            <person name="Chao H."/>
            <person name="Dinh H."/>
            <person name="Han Y."/>
            <person name="Doddapaneni H."/>
            <person name="Worley K.C."/>
            <person name="Muzny D.M."/>
            <person name="Gibbs R.A."/>
            <person name="Richards S."/>
        </authorList>
    </citation>
    <scope>NUCLEOTIDE SEQUENCE</scope>
    <source>
        <strain evidence="13">HAZT.00-mixed</strain>
        <tissue evidence="13">Whole organism</tissue>
    </source>
</reference>
<dbReference type="Proteomes" id="UP000711488">
    <property type="component" value="Unassembled WGS sequence"/>
</dbReference>
<evidence type="ECO:0000256" key="10">
    <source>
        <dbReference type="SAM" id="Phobius"/>
    </source>
</evidence>